<reference evidence="2 3" key="1">
    <citation type="journal article" date="2018" name="Int. J. Syst. Evol. Microbiol.">
        <title>Pseudooceanicola lipolyticus sp. nov., a marine alphaproteobacterium, reclassification of Oceanicola flagellatus as Pseudooceanicola flagellatus comb. nov. and emended description of the genus Pseudooceanicola.</title>
        <authorList>
            <person name="Huang M.-M."/>
            <person name="Guo L.-L."/>
            <person name="Wu Y.-H."/>
            <person name="Lai Q.-L."/>
            <person name="Shao Z.-Z."/>
            <person name="Wang C.-S."/>
            <person name="Wu M."/>
            <person name="Xu X.-W."/>
        </authorList>
    </citation>
    <scope>NUCLEOTIDE SEQUENCE [LARGE SCALE GENOMIC DNA]</scope>
    <source>
        <strain evidence="2 3">157</strain>
    </source>
</reference>
<evidence type="ECO:0000313" key="2">
    <source>
        <dbReference type="EMBL" id="PJE37014.1"/>
    </source>
</evidence>
<keyword evidence="2" id="KW-0808">Transferase</keyword>
<name>A0A2M8J2L1_9RHOB</name>
<comment type="caution">
    <text evidence="2">The sequence shown here is derived from an EMBL/GenBank/DDBJ whole genome shotgun (WGS) entry which is preliminary data.</text>
</comment>
<evidence type="ECO:0000313" key="3">
    <source>
        <dbReference type="Proteomes" id="UP000231553"/>
    </source>
</evidence>
<dbReference type="SUPFAM" id="SSF53335">
    <property type="entry name" value="S-adenosyl-L-methionine-dependent methyltransferases"/>
    <property type="match status" value="1"/>
</dbReference>
<evidence type="ECO:0000259" key="1">
    <source>
        <dbReference type="Pfam" id="PF08241"/>
    </source>
</evidence>
<organism evidence="2 3">
    <name type="scientific">Pseudooceanicola lipolyticus</name>
    <dbReference type="NCBI Taxonomy" id="2029104"/>
    <lineage>
        <taxon>Bacteria</taxon>
        <taxon>Pseudomonadati</taxon>
        <taxon>Pseudomonadota</taxon>
        <taxon>Alphaproteobacteria</taxon>
        <taxon>Rhodobacterales</taxon>
        <taxon>Paracoccaceae</taxon>
        <taxon>Pseudooceanicola</taxon>
    </lineage>
</organism>
<keyword evidence="3" id="KW-1185">Reference proteome</keyword>
<dbReference type="OrthoDB" id="7348755at2"/>
<dbReference type="Proteomes" id="UP000231553">
    <property type="component" value="Unassembled WGS sequence"/>
</dbReference>
<sequence>MSKALDVYADHADALITRYDAVTAEQVLAPIADLLPPPPAPCLDVGPGSGRDAAWLAARGHPVIAAEPIARFRVAIATRAPTATLVDARLPDLDGVAGSFDVILANLVWHHLSVEARDIALARLVDLLGPAGRLFLCLRNGPAIPQRDVWALETGAEITRAAAAGLDLLRQTEAPPRNAEEAEAGITATWLAFERRTG</sequence>
<proteinExistence type="predicted"/>
<protein>
    <submittedName>
        <fullName evidence="2">SAM-dependent methyltransferase</fullName>
    </submittedName>
</protein>
<dbReference type="EMBL" id="PGTB01000024">
    <property type="protein sequence ID" value="PJE37014.1"/>
    <property type="molecule type" value="Genomic_DNA"/>
</dbReference>
<dbReference type="RefSeq" id="WP_100162193.1">
    <property type="nucleotide sequence ID" value="NZ_PGTB01000024.1"/>
</dbReference>
<keyword evidence="2" id="KW-0489">Methyltransferase</keyword>
<dbReference type="GO" id="GO:0008757">
    <property type="term" value="F:S-adenosylmethionine-dependent methyltransferase activity"/>
    <property type="evidence" value="ECO:0007669"/>
    <property type="project" value="InterPro"/>
</dbReference>
<gene>
    <name evidence="2" type="ORF">CVM52_09090</name>
</gene>
<dbReference type="AlphaFoldDB" id="A0A2M8J2L1"/>
<dbReference type="InterPro" id="IPR029063">
    <property type="entry name" value="SAM-dependent_MTases_sf"/>
</dbReference>
<dbReference type="Pfam" id="PF08241">
    <property type="entry name" value="Methyltransf_11"/>
    <property type="match status" value="1"/>
</dbReference>
<dbReference type="GO" id="GO:0032259">
    <property type="term" value="P:methylation"/>
    <property type="evidence" value="ECO:0007669"/>
    <property type="project" value="UniProtKB-KW"/>
</dbReference>
<dbReference type="CDD" id="cd02440">
    <property type="entry name" value="AdoMet_MTases"/>
    <property type="match status" value="1"/>
</dbReference>
<dbReference type="Gene3D" id="3.40.50.150">
    <property type="entry name" value="Vaccinia Virus protein VP39"/>
    <property type="match status" value="1"/>
</dbReference>
<accession>A0A2M8J2L1</accession>
<dbReference type="InterPro" id="IPR013216">
    <property type="entry name" value="Methyltransf_11"/>
</dbReference>
<feature type="domain" description="Methyltransferase type 11" evidence="1">
    <location>
        <begin position="43"/>
        <end position="136"/>
    </location>
</feature>